<sequence>MYSFLTSNRDGPSTSAATGTSTSKSRRDHPYAKHDRTEIKLAPKTTFGSNKLNNQSNKVIDEGKQLIVGSVEQVTRWCQMLSSLEPTKIIYQVFGIMGLIKTGSNKCEKVFCLHSEHKKSGIVCVFYEIDRKIPIIQEGTLVLCTGHVKGKNKLQIFTIRELDENDKNSFDRISLVSQWTINDILIYK</sequence>
<accession>A0A8B8GA57</accession>
<dbReference type="Proteomes" id="UP000694846">
    <property type="component" value="Unplaced"/>
</dbReference>
<evidence type="ECO:0000313" key="2">
    <source>
        <dbReference type="Proteomes" id="UP000694846"/>
    </source>
</evidence>
<dbReference type="AlphaFoldDB" id="A0A8B8GA57"/>
<keyword evidence="2" id="KW-1185">Reference proteome</keyword>
<feature type="region of interest" description="Disordered" evidence="1">
    <location>
        <begin position="1"/>
        <end position="35"/>
    </location>
</feature>
<protein>
    <submittedName>
        <fullName evidence="3">Spermatogenesis-associated protein 22-like</fullName>
    </submittedName>
</protein>
<evidence type="ECO:0000256" key="1">
    <source>
        <dbReference type="SAM" id="MobiDB-lite"/>
    </source>
</evidence>
<dbReference type="RefSeq" id="XP_025419677.1">
    <property type="nucleotide sequence ID" value="XM_025563892.1"/>
</dbReference>
<organism evidence="2 3">
    <name type="scientific">Sipha flava</name>
    <name type="common">yellow sugarcane aphid</name>
    <dbReference type="NCBI Taxonomy" id="143950"/>
    <lineage>
        <taxon>Eukaryota</taxon>
        <taxon>Metazoa</taxon>
        <taxon>Ecdysozoa</taxon>
        <taxon>Arthropoda</taxon>
        <taxon>Hexapoda</taxon>
        <taxon>Insecta</taxon>
        <taxon>Pterygota</taxon>
        <taxon>Neoptera</taxon>
        <taxon>Paraneoptera</taxon>
        <taxon>Hemiptera</taxon>
        <taxon>Sternorrhyncha</taxon>
        <taxon>Aphidomorpha</taxon>
        <taxon>Aphidoidea</taxon>
        <taxon>Aphididae</taxon>
        <taxon>Sipha</taxon>
    </lineage>
</organism>
<dbReference type="OrthoDB" id="6591917at2759"/>
<feature type="compositionally biased region" description="Polar residues" evidence="1">
    <location>
        <begin position="1"/>
        <end position="12"/>
    </location>
</feature>
<evidence type="ECO:0000313" key="3">
    <source>
        <dbReference type="RefSeq" id="XP_025419677.1"/>
    </source>
</evidence>
<name>A0A8B8GA57_9HEMI</name>
<dbReference type="GeneID" id="112689998"/>
<reference evidence="3" key="1">
    <citation type="submission" date="2025-08" db="UniProtKB">
        <authorList>
            <consortium name="RefSeq"/>
        </authorList>
    </citation>
    <scope>IDENTIFICATION</scope>
    <source>
        <tissue evidence="3">Whole body</tissue>
    </source>
</reference>
<feature type="non-terminal residue" evidence="3">
    <location>
        <position position="188"/>
    </location>
</feature>
<gene>
    <name evidence="3" type="primary">LOC112689998</name>
</gene>
<feature type="compositionally biased region" description="Low complexity" evidence="1">
    <location>
        <begin position="13"/>
        <end position="23"/>
    </location>
</feature>
<proteinExistence type="predicted"/>